<dbReference type="Proteomes" id="UP001596208">
    <property type="component" value="Unassembled WGS sequence"/>
</dbReference>
<dbReference type="EMBL" id="JBHSKI010000008">
    <property type="protein sequence ID" value="MFC5172803.1"/>
    <property type="molecule type" value="Genomic_DNA"/>
</dbReference>
<name>A0ABW0B6G1_9ACTN</name>
<evidence type="ECO:0000256" key="1">
    <source>
        <dbReference type="SAM" id="MobiDB-lite"/>
    </source>
</evidence>
<dbReference type="InterPro" id="IPR029000">
    <property type="entry name" value="Cyclophilin-like_dom_sf"/>
</dbReference>
<feature type="domain" description="Cyclophilin-like" evidence="3">
    <location>
        <begin position="72"/>
        <end position="170"/>
    </location>
</feature>
<dbReference type="Pfam" id="PF18050">
    <property type="entry name" value="Cyclophil_like2"/>
    <property type="match status" value="1"/>
</dbReference>
<keyword evidence="2" id="KW-0732">Signal</keyword>
<evidence type="ECO:0000256" key="2">
    <source>
        <dbReference type="SAM" id="SignalP"/>
    </source>
</evidence>
<dbReference type="PROSITE" id="PS51257">
    <property type="entry name" value="PROKAR_LIPOPROTEIN"/>
    <property type="match status" value="1"/>
</dbReference>
<dbReference type="RefSeq" id="WP_078850716.1">
    <property type="nucleotide sequence ID" value="NZ_JBFADZ010000019.1"/>
</dbReference>
<dbReference type="Gene3D" id="2.40.100.20">
    <property type="match status" value="1"/>
</dbReference>
<dbReference type="SUPFAM" id="SSF50891">
    <property type="entry name" value="Cyclophilin-like"/>
    <property type="match status" value="1"/>
</dbReference>
<reference evidence="5" key="1">
    <citation type="journal article" date="2019" name="Int. J. Syst. Evol. Microbiol.">
        <title>The Global Catalogue of Microorganisms (GCM) 10K type strain sequencing project: providing services to taxonomists for standard genome sequencing and annotation.</title>
        <authorList>
            <consortium name="The Broad Institute Genomics Platform"/>
            <consortium name="The Broad Institute Genome Sequencing Center for Infectious Disease"/>
            <person name="Wu L."/>
            <person name="Ma J."/>
        </authorList>
    </citation>
    <scope>NUCLEOTIDE SEQUENCE [LARGE SCALE GENOMIC DNA]</scope>
    <source>
        <strain evidence="5">CGMCC 4.1721</strain>
    </source>
</reference>
<evidence type="ECO:0000313" key="5">
    <source>
        <dbReference type="Proteomes" id="UP001596208"/>
    </source>
</evidence>
<keyword evidence="5" id="KW-1185">Reference proteome</keyword>
<protein>
    <submittedName>
        <fullName evidence="4">Cyclophilin-like fold protein</fullName>
    </submittedName>
</protein>
<dbReference type="InterPro" id="IPR041183">
    <property type="entry name" value="Cyclophilin-like"/>
</dbReference>
<evidence type="ECO:0000313" key="4">
    <source>
        <dbReference type="EMBL" id="MFC5172803.1"/>
    </source>
</evidence>
<gene>
    <name evidence="4" type="ORF">ACFPRK_19750</name>
</gene>
<evidence type="ECO:0000259" key="3">
    <source>
        <dbReference type="Pfam" id="PF18050"/>
    </source>
</evidence>
<organism evidence="4 5">
    <name type="scientific">Streptomyces mutomycini</name>
    <dbReference type="NCBI Taxonomy" id="284036"/>
    <lineage>
        <taxon>Bacteria</taxon>
        <taxon>Bacillati</taxon>
        <taxon>Actinomycetota</taxon>
        <taxon>Actinomycetes</taxon>
        <taxon>Kitasatosporales</taxon>
        <taxon>Streptomycetaceae</taxon>
        <taxon>Streptomyces</taxon>
    </lineage>
</organism>
<feature type="compositionally biased region" description="Low complexity" evidence="1">
    <location>
        <begin position="33"/>
        <end position="62"/>
    </location>
</feature>
<sequence>MTFAPRRALTATATTGVLLLTATACSDDSPAEQAPATTASVSSSAPASGQPQTSASASASGSDRSTPMDIRVTIDGRRVDASLNGSPAARDLASLLPLTLDLEDFHGTERVADPPRKLTTEDAPEPAAAKVGDIAYFAPWGNLAVFYKDGPAASADLLILGHIDADADQLSGADRITIETAP</sequence>
<proteinExistence type="predicted"/>
<feature type="chain" id="PRO_5047461048" evidence="2">
    <location>
        <begin position="27"/>
        <end position="182"/>
    </location>
</feature>
<accession>A0ABW0B6G1</accession>
<comment type="caution">
    <text evidence="4">The sequence shown here is derived from an EMBL/GenBank/DDBJ whole genome shotgun (WGS) entry which is preliminary data.</text>
</comment>
<feature type="region of interest" description="Disordered" evidence="1">
    <location>
        <begin position="26"/>
        <end position="68"/>
    </location>
</feature>
<feature type="signal peptide" evidence="2">
    <location>
        <begin position="1"/>
        <end position="26"/>
    </location>
</feature>